<dbReference type="AlphaFoldDB" id="A0AA36MC50"/>
<organism evidence="1 2">
    <name type="scientific">Cylicocyclus nassatus</name>
    <name type="common">Nematode worm</name>
    <dbReference type="NCBI Taxonomy" id="53992"/>
    <lineage>
        <taxon>Eukaryota</taxon>
        <taxon>Metazoa</taxon>
        <taxon>Ecdysozoa</taxon>
        <taxon>Nematoda</taxon>
        <taxon>Chromadorea</taxon>
        <taxon>Rhabditida</taxon>
        <taxon>Rhabditina</taxon>
        <taxon>Rhabditomorpha</taxon>
        <taxon>Strongyloidea</taxon>
        <taxon>Strongylidae</taxon>
        <taxon>Cylicocyclus</taxon>
    </lineage>
</organism>
<proteinExistence type="predicted"/>
<sequence length="102" mass="11893">MRWWSNASLSSLFLVVAIAFDPLENAILSDRSAKQLPFLLTSGQTSADNQRFYPFPFGLYNSGVAHPQEYDNSLYSNTRRNRRNGNIKRFTCRFKFCRLFDE</sequence>
<protein>
    <submittedName>
        <fullName evidence="1">Uncharacterized protein</fullName>
    </submittedName>
</protein>
<dbReference type="EMBL" id="CATQJL010000305">
    <property type="protein sequence ID" value="CAJ0604147.1"/>
    <property type="molecule type" value="Genomic_DNA"/>
</dbReference>
<accession>A0AA36MC50</accession>
<comment type="caution">
    <text evidence="1">The sequence shown here is derived from an EMBL/GenBank/DDBJ whole genome shotgun (WGS) entry which is preliminary data.</text>
</comment>
<evidence type="ECO:0000313" key="2">
    <source>
        <dbReference type="Proteomes" id="UP001176961"/>
    </source>
</evidence>
<gene>
    <name evidence="1" type="ORF">CYNAS_LOCUS16130</name>
</gene>
<evidence type="ECO:0000313" key="1">
    <source>
        <dbReference type="EMBL" id="CAJ0604147.1"/>
    </source>
</evidence>
<keyword evidence="2" id="KW-1185">Reference proteome</keyword>
<dbReference type="Proteomes" id="UP001176961">
    <property type="component" value="Unassembled WGS sequence"/>
</dbReference>
<reference evidence="1" key="1">
    <citation type="submission" date="2023-07" db="EMBL/GenBank/DDBJ databases">
        <authorList>
            <consortium name="CYATHOMIX"/>
        </authorList>
    </citation>
    <scope>NUCLEOTIDE SEQUENCE</scope>
    <source>
        <strain evidence="1">N/A</strain>
    </source>
</reference>
<name>A0AA36MC50_CYLNA</name>